<dbReference type="EMBL" id="BK015006">
    <property type="protein sequence ID" value="DAD86690.1"/>
    <property type="molecule type" value="Genomic_DNA"/>
</dbReference>
<accession>A0A8S5MXB8</accession>
<reference evidence="1" key="1">
    <citation type="journal article" date="2021" name="Proc. Natl. Acad. Sci. U.S.A.">
        <title>A Catalog of Tens of Thousands of Viruses from Human Metagenomes Reveals Hidden Associations with Chronic Diseases.</title>
        <authorList>
            <person name="Tisza M.J."/>
            <person name="Buck C.B."/>
        </authorList>
    </citation>
    <scope>NUCLEOTIDE SEQUENCE</scope>
    <source>
        <strain evidence="1">Ct3wi9</strain>
    </source>
</reference>
<name>A0A8S5MXB8_9CAUD</name>
<organism evidence="1">
    <name type="scientific">Myoviridae sp. ct3wi9</name>
    <dbReference type="NCBI Taxonomy" id="2826610"/>
    <lineage>
        <taxon>Viruses</taxon>
        <taxon>Duplodnaviria</taxon>
        <taxon>Heunggongvirae</taxon>
        <taxon>Uroviricota</taxon>
        <taxon>Caudoviricetes</taxon>
    </lineage>
</organism>
<protein>
    <submittedName>
        <fullName evidence="1">Uncharacterized protein</fullName>
    </submittedName>
</protein>
<evidence type="ECO:0000313" key="1">
    <source>
        <dbReference type="EMBL" id="DAD86690.1"/>
    </source>
</evidence>
<proteinExistence type="predicted"/>
<sequence length="227" mass="26354">MGIDIELINQKFGLIPLTELEKNPEFYTAVCLTGENMSRFLSRRYSLAKPTLKIDGSKPELVEVKMVNGFSQEKTLLTIERNVWTQEKATTSSFTICIKDEKEPISTIEDDIMQLLDIREWKFPDEIRNRPFSDFVTEKSPYCFDIQIKVDTLTTYADFPVHVLLDWVSISDAFKELARLHKKANGENKTIDELYTMIPKEEDALPYALRYKAEMENLPYVSQVNHI</sequence>